<sequence length="130" mass="15152">MEKKYVIANIKIPMEVNEEGSYNPLPDYITMSFEKILESPQKPEVSYNNDYIRDQILSLFNSHNQEIIKDAESETEESDSSESDPSKEEIHPIISYDELRNKQHKTHNKNISFKNKKSSTTKYSVKNYTG</sequence>
<evidence type="ECO:0000313" key="2">
    <source>
        <dbReference type="EMBL" id="QHU06213.1"/>
    </source>
</evidence>
<reference evidence="2" key="1">
    <citation type="journal article" date="2020" name="Nature">
        <title>Giant virus diversity and host interactions through global metagenomics.</title>
        <authorList>
            <person name="Schulz F."/>
            <person name="Roux S."/>
            <person name="Paez-Espino D."/>
            <person name="Jungbluth S."/>
            <person name="Walsh D.A."/>
            <person name="Denef V.J."/>
            <person name="McMahon K.D."/>
            <person name="Konstantinidis K.T."/>
            <person name="Eloe-Fadrosh E.A."/>
            <person name="Kyrpides N.C."/>
            <person name="Woyke T."/>
        </authorList>
    </citation>
    <scope>NUCLEOTIDE SEQUENCE</scope>
    <source>
        <strain evidence="2">GVMAG-M-3300027747-57</strain>
    </source>
</reference>
<dbReference type="AlphaFoldDB" id="A0A6C0JLH9"/>
<organism evidence="2">
    <name type="scientific">viral metagenome</name>
    <dbReference type="NCBI Taxonomy" id="1070528"/>
    <lineage>
        <taxon>unclassified sequences</taxon>
        <taxon>metagenomes</taxon>
        <taxon>organismal metagenomes</taxon>
    </lineage>
</organism>
<feature type="region of interest" description="Disordered" evidence="1">
    <location>
        <begin position="67"/>
        <end position="130"/>
    </location>
</feature>
<protein>
    <submittedName>
        <fullName evidence="2">Uncharacterized protein</fullName>
    </submittedName>
</protein>
<evidence type="ECO:0000256" key="1">
    <source>
        <dbReference type="SAM" id="MobiDB-lite"/>
    </source>
</evidence>
<feature type="compositionally biased region" description="Basic and acidic residues" evidence="1">
    <location>
        <begin position="84"/>
        <end position="101"/>
    </location>
</feature>
<name>A0A6C0JLH9_9ZZZZ</name>
<feature type="compositionally biased region" description="Basic residues" evidence="1">
    <location>
        <begin position="102"/>
        <end position="119"/>
    </location>
</feature>
<proteinExistence type="predicted"/>
<feature type="compositionally biased region" description="Low complexity" evidence="1">
    <location>
        <begin position="120"/>
        <end position="130"/>
    </location>
</feature>
<accession>A0A6C0JLH9</accession>
<dbReference type="EMBL" id="MN740431">
    <property type="protein sequence ID" value="QHU06213.1"/>
    <property type="molecule type" value="Genomic_DNA"/>
</dbReference>
<feature type="compositionally biased region" description="Acidic residues" evidence="1">
    <location>
        <begin position="73"/>
        <end position="82"/>
    </location>
</feature>